<dbReference type="InterPro" id="IPR048328">
    <property type="entry name" value="Dyp_perox_C"/>
</dbReference>
<reference evidence="11" key="1">
    <citation type="journal article" date="2014" name="Int. J. Syst. Evol. Microbiol.">
        <title>Complete genome sequence of Corynebacterium casei LMG S-19264T (=DSM 44701T), isolated from a smear-ripened cheese.</title>
        <authorList>
            <consortium name="US DOE Joint Genome Institute (JGI-PGF)"/>
            <person name="Walter F."/>
            <person name="Albersmeier A."/>
            <person name="Kalinowski J."/>
            <person name="Ruckert C."/>
        </authorList>
    </citation>
    <scope>NUCLEOTIDE SEQUENCE</scope>
    <source>
        <strain evidence="11">JCM 4490</strain>
    </source>
</reference>
<evidence type="ECO:0000256" key="6">
    <source>
        <dbReference type="ARBA" id="ARBA00023002"/>
    </source>
</evidence>
<dbReference type="InterPro" id="IPR006314">
    <property type="entry name" value="Dyp_peroxidase"/>
</dbReference>
<protein>
    <recommendedName>
        <fullName evidence="10">Dyp-type peroxidase C-terminal domain-containing protein</fullName>
    </recommendedName>
</protein>
<dbReference type="GO" id="GO:0020037">
    <property type="term" value="F:heme binding"/>
    <property type="evidence" value="ECO:0007669"/>
    <property type="project" value="InterPro"/>
</dbReference>
<dbReference type="AlphaFoldDB" id="A0A918JHY9"/>
<keyword evidence="12" id="KW-1185">Reference proteome</keyword>
<dbReference type="GO" id="GO:0046872">
    <property type="term" value="F:metal ion binding"/>
    <property type="evidence" value="ECO:0007669"/>
    <property type="project" value="UniProtKB-KW"/>
</dbReference>
<dbReference type="SUPFAM" id="SSF54909">
    <property type="entry name" value="Dimeric alpha+beta barrel"/>
    <property type="match status" value="1"/>
</dbReference>
<dbReference type="EMBL" id="BMUE01000023">
    <property type="protein sequence ID" value="GGW79543.1"/>
    <property type="molecule type" value="Genomic_DNA"/>
</dbReference>
<keyword evidence="2" id="KW-0575">Peroxidase</keyword>
<evidence type="ECO:0000256" key="9">
    <source>
        <dbReference type="SAM" id="MobiDB-lite"/>
    </source>
</evidence>
<sequence length="83" mass="9020">MFGRREDTGAPLDGVEETDVPNYAKDSYGNPISLDAHIRLANPRTAATDDSRILRRGYNFDRGIDDVGKGDMGLVFCCAGRGV</sequence>
<keyword evidence="5" id="KW-0732">Signal</keyword>
<comment type="cofactor">
    <cofactor evidence="1">
        <name>heme b</name>
        <dbReference type="ChEBI" id="CHEBI:60344"/>
    </cofactor>
</comment>
<keyword evidence="7" id="KW-0408">Iron</keyword>
<reference evidence="11" key="2">
    <citation type="submission" date="2020-09" db="EMBL/GenBank/DDBJ databases">
        <authorList>
            <person name="Sun Q."/>
            <person name="Ohkuma M."/>
        </authorList>
    </citation>
    <scope>NUCLEOTIDE SEQUENCE</scope>
    <source>
        <strain evidence="11">JCM 4490</strain>
    </source>
</reference>
<evidence type="ECO:0000313" key="12">
    <source>
        <dbReference type="Proteomes" id="UP000620224"/>
    </source>
</evidence>
<dbReference type="InterPro" id="IPR011008">
    <property type="entry name" value="Dimeric_a/b-barrel"/>
</dbReference>
<dbReference type="GO" id="GO:0004601">
    <property type="term" value="F:peroxidase activity"/>
    <property type="evidence" value="ECO:0007669"/>
    <property type="project" value="UniProtKB-KW"/>
</dbReference>
<evidence type="ECO:0000256" key="2">
    <source>
        <dbReference type="ARBA" id="ARBA00022559"/>
    </source>
</evidence>
<dbReference type="GO" id="GO:0005829">
    <property type="term" value="C:cytosol"/>
    <property type="evidence" value="ECO:0007669"/>
    <property type="project" value="TreeGrafter"/>
</dbReference>
<dbReference type="PANTHER" id="PTHR30521:SF4">
    <property type="entry name" value="DEFERROCHELATASE"/>
    <property type="match status" value="1"/>
</dbReference>
<evidence type="ECO:0000256" key="1">
    <source>
        <dbReference type="ARBA" id="ARBA00001970"/>
    </source>
</evidence>
<feature type="domain" description="Dyp-type peroxidase C-terminal" evidence="10">
    <location>
        <begin position="1"/>
        <end position="78"/>
    </location>
</feature>
<feature type="region of interest" description="Disordered" evidence="9">
    <location>
        <begin position="1"/>
        <end position="23"/>
    </location>
</feature>
<evidence type="ECO:0000256" key="5">
    <source>
        <dbReference type="ARBA" id="ARBA00022729"/>
    </source>
</evidence>
<evidence type="ECO:0000256" key="8">
    <source>
        <dbReference type="ARBA" id="ARBA00025737"/>
    </source>
</evidence>
<comment type="similarity">
    <text evidence="8">Belongs to the DyP-type peroxidase family.</text>
</comment>
<evidence type="ECO:0000313" key="11">
    <source>
        <dbReference type="EMBL" id="GGW79543.1"/>
    </source>
</evidence>
<keyword evidence="4" id="KW-0479">Metal-binding</keyword>
<name>A0A918JHY9_9ACTN</name>
<keyword evidence="6" id="KW-0560">Oxidoreductase</keyword>
<comment type="caution">
    <text evidence="11">The sequence shown here is derived from an EMBL/GenBank/DDBJ whole genome shotgun (WGS) entry which is preliminary data.</text>
</comment>
<evidence type="ECO:0000259" key="10">
    <source>
        <dbReference type="Pfam" id="PF20628"/>
    </source>
</evidence>
<organism evidence="11 12">
    <name type="scientific">Streptomyces lucensis JCM 4490</name>
    <dbReference type="NCBI Taxonomy" id="1306176"/>
    <lineage>
        <taxon>Bacteria</taxon>
        <taxon>Bacillati</taxon>
        <taxon>Actinomycetota</taxon>
        <taxon>Actinomycetes</taxon>
        <taxon>Kitasatosporales</taxon>
        <taxon>Streptomycetaceae</taxon>
        <taxon>Streptomyces</taxon>
    </lineage>
</organism>
<evidence type="ECO:0000256" key="7">
    <source>
        <dbReference type="ARBA" id="ARBA00023004"/>
    </source>
</evidence>
<dbReference type="Pfam" id="PF20628">
    <property type="entry name" value="Dyp_perox_C"/>
    <property type="match status" value="1"/>
</dbReference>
<proteinExistence type="inferred from homology"/>
<evidence type="ECO:0000256" key="3">
    <source>
        <dbReference type="ARBA" id="ARBA00022617"/>
    </source>
</evidence>
<accession>A0A918JHY9</accession>
<dbReference type="PANTHER" id="PTHR30521">
    <property type="entry name" value="DEFERROCHELATASE/PEROXIDASE"/>
    <property type="match status" value="1"/>
</dbReference>
<evidence type="ECO:0000256" key="4">
    <source>
        <dbReference type="ARBA" id="ARBA00022723"/>
    </source>
</evidence>
<dbReference type="Proteomes" id="UP000620224">
    <property type="component" value="Unassembled WGS sequence"/>
</dbReference>
<keyword evidence="3" id="KW-0349">Heme</keyword>
<gene>
    <name evidence="11" type="ORF">GCM10010503_66460</name>
</gene>